<evidence type="ECO:0000256" key="1">
    <source>
        <dbReference type="SAM" id="MobiDB-lite"/>
    </source>
</evidence>
<evidence type="ECO:0000313" key="3">
    <source>
        <dbReference type="Proteomes" id="UP000728032"/>
    </source>
</evidence>
<keyword evidence="3" id="KW-1185">Reference proteome</keyword>
<name>A0A7R9MKZ1_9ACAR</name>
<dbReference type="AlphaFoldDB" id="A0A7R9MKZ1"/>
<protein>
    <recommendedName>
        <fullName evidence="4">F-box domain-containing protein</fullName>
    </recommendedName>
</protein>
<sequence length="208" mass="24147">MPIDTNISHRLRSQTRTSSASSPRQRLRPNPRESRNHSKPTLGLRRLYPTFSPSKTCSAVPTKTSANESKSTRNPNKQSVNHFFANPCLLRLWSRLEFPSLQRKKSAKEDNSRDNRRKNDSSCGQMWPKKSKPTTTDDKFAAEEEAKDSFSRFGDDLCEELLSLLSIEDSFRCQCVCLQWRRSVFRRKSQLELNDQLFSKWQKVDLFG</sequence>
<dbReference type="Proteomes" id="UP000728032">
    <property type="component" value="Unassembled WGS sequence"/>
</dbReference>
<evidence type="ECO:0000313" key="2">
    <source>
        <dbReference type="EMBL" id="CAD7662193.1"/>
    </source>
</evidence>
<gene>
    <name evidence="2" type="ORF">ONB1V03_LOCUS18753</name>
</gene>
<feature type="non-terminal residue" evidence="2">
    <location>
        <position position="208"/>
    </location>
</feature>
<feature type="compositionally biased region" description="Basic and acidic residues" evidence="1">
    <location>
        <begin position="107"/>
        <end position="120"/>
    </location>
</feature>
<accession>A0A7R9MKZ1</accession>
<proteinExistence type="predicted"/>
<evidence type="ECO:0008006" key="4">
    <source>
        <dbReference type="Google" id="ProtNLM"/>
    </source>
</evidence>
<organism evidence="2">
    <name type="scientific">Oppiella nova</name>
    <dbReference type="NCBI Taxonomy" id="334625"/>
    <lineage>
        <taxon>Eukaryota</taxon>
        <taxon>Metazoa</taxon>
        <taxon>Ecdysozoa</taxon>
        <taxon>Arthropoda</taxon>
        <taxon>Chelicerata</taxon>
        <taxon>Arachnida</taxon>
        <taxon>Acari</taxon>
        <taxon>Acariformes</taxon>
        <taxon>Sarcoptiformes</taxon>
        <taxon>Oribatida</taxon>
        <taxon>Brachypylina</taxon>
        <taxon>Oppioidea</taxon>
        <taxon>Oppiidae</taxon>
        <taxon>Oppiella</taxon>
    </lineage>
</organism>
<feature type="region of interest" description="Disordered" evidence="1">
    <location>
        <begin position="103"/>
        <end position="139"/>
    </location>
</feature>
<feature type="compositionally biased region" description="Polar residues" evidence="1">
    <location>
        <begin position="1"/>
        <end position="24"/>
    </location>
</feature>
<feature type="region of interest" description="Disordered" evidence="1">
    <location>
        <begin position="1"/>
        <end position="79"/>
    </location>
</feature>
<dbReference type="EMBL" id="OC941529">
    <property type="protein sequence ID" value="CAD7662193.1"/>
    <property type="molecule type" value="Genomic_DNA"/>
</dbReference>
<dbReference type="SUPFAM" id="SSF81383">
    <property type="entry name" value="F-box domain"/>
    <property type="match status" value="1"/>
</dbReference>
<reference evidence="2" key="1">
    <citation type="submission" date="2020-11" db="EMBL/GenBank/DDBJ databases">
        <authorList>
            <person name="Tran Van P."/>
        </authorList>
    </citation>
    <scope>NUCLEOTIDE SEQUENCE</scope>
</reference>
<dbReference type="Gene3D" id="1.20.1280.50">
    <property type="match status" value="1"/>
</dbReference>
<dbReference type="EMBL" id="CAJPVJ010026704">
    <property type="protein sequence ID" value="CAG2179329.1"/>
    <property type="molecule type" value="Genomic_DNA"/>
</dbReference>
<dbReference type="InterPro" id="IPR036047">
    <property type="entry name" value="F-box-like_dom_sf"/>
</dbReference>
<feature type="compositionally biased region" description="Polar residues" evidence="1">
    <location>
        <begin position="51"/>
        <end position="79"/>
    </location>
</feature>